<evidence type="ECO:0000313" key="1">
    <source>
        <dbReference type="Proteomes" id="UP000887580"/>
    </source>
</evidence>
<evidence type="ECO:0000313" key="2">
    <source>
        <dbReference type="WBParaSite" id="PS1159_v2.g8222.t1"/>
    </source>
</evidence>
<dbReference type="WBParaSite" id="PS1159_v2.g8222.t1">
    <property type="protein sequence ID" value="PS1159_v2.g8222.t1"/>
    <property type="gene ID" value="PS1159_v2.g8222"/>
</dbReference>
<dbReference type="Proteomes" id="UP000887580">
    <property type="component" value="Unplaced"/>
</dbReference>
<reference evidence="2" key="1">
    <citation type="submission" date="2022-11" db="UniProtKB">
        <authorList>
            <consortium name="WormBaseParasite"/>
        </authorList>
    </citation>
    <scope>IDENTIFICATION</scope>
</reference>
<name>A0AC35GSC9_9BILA</name>
<accession>A0AC35GSC9</accession>
<sequence length="103" mass="11685">MSDNSGANFQLHLDEDCEFEPLEEYNDVGYPMGLIDNLRQAGFAKPTFLQQTILECMGNKRCLVGNVPHNRDAQVAYVSYAVFECIKAKQVGKYKPDEYKPFA</sequence>
<protein>
    <submittedName>
        <fullName evidence="2">RNA helicase</fullName>
    </submittedName>
</protein>
<organism evidence="1 2">
    <name type="scientific">Panagrolaimus sp. PS1159</name>
    <dbReference type="NCBI Taxonomy" id="55785"/>
    <lineage>
        <taxon>Eukaryota</taxon>
        <taxon>Metazoa</taxon>
        <taxon>Ecdysozoa</taxon>
        <taxon>Nematoda</taxon>
        <taxon>Chromadorea</taxon>
        <taxon>Rhabditida</taxon>
        <taxon>Tylenchina</taxon>
        <taxon>Panagrolaimomorpha</taxon>
        <taxon>Panagrolaimoidea</taxon>
        <taxon>Panagrolaimidae</taxon>
        <taxon>Panagrolaimus</taxon>
    </lineage>
</organism>
<proteinExistence type="predicted"/>